<protein>
    <submittedName>
        <fullName evidence="1">Uncharacterized protein</fullName>
    </submittedName>
</protein>
<gene>
    <name evidence="1" type="ORF">P170DRAFT_465170</name>
</gene>
<comment type="caution">
    <text evidence="1">The sequence shown here is derived from an EMBL/GenBank/DDBJ whole genome shotgun (WGS) entry which is preliminary data.</text>
</comment>
<dbReference type="AlphaFoldDB" id="A0A2I2G3P7"/>
<dbReference type="RefSeq" id="XP_024702804.1">
    <property type="nucleotide sequence ID" value="XM_024852302.1"/>
</dbReference>
<sequence>MGKTPSLLHKIKSNIPLFNKSDILVYEGIPPDVGVPTAATLAEDAVISALDCRINYNSASKELALTACEPVHNLHHTWIKREIGRCLLSGFLVVNEWNAIDSTAKKSESHVPNPTVTDRAILPGFNTFVAPYQSSWRQPEFYLKPRHRVLPTLVVESGWAESYASLVRDKDLWLIGGWPHVNVVFVIQWSRSPRNRVRGRLEVYRRQSGLVQVESIFPEPGPGAVPQMVRLTRNELFDNEHLPYRDTREIVFSVDRLREAARNAFQDYGYIPA</sequence>
<evidence type="ECO:0000313" key="2">
    <source>
        <dbReference type="Proteomes" id="UP000234275"/>
    </source>
</evidence>
<dbReference type="STRING" id="1392250.A0A2I2G3P7"/>
<proteinExistence type="predicted"/>
<evidence type="ECO:0000313" key="1">
    <source>
        <dbReference type="EMBL" id="PLB47502.1"/>
    </source>
</evidence>
<keyword evidence="2" id="KW-1185">Reference proteome</keyword>
<dbReference type="VEuPathDB" id="FungiDB:P170DRAFT_465170"/>
<reference evidence="1 2" key="1">
    <citation type="submission" date="2016-12" db="EMBL/GenBank/DDBJ databases">
        <title>The genomes of Aspergillus section Nigri reveals drivers in fungal speciation.</title>
        <authorList>
            <consortium name="DOE Joint Genome Institute"/>
            <person name="Vesth T.C."/>
            <person name="Nybo J."/>
            <person name="Theobald S."/>
            <person name="Brandl J."/>
            <person name="Frisvad J.C."/>
            <person name="Nielsen K.F."/>
            <person name="Lyhne E.K."/>
            <person name="Kogle M.E."/>
            <person name="Kuo A."/>
            <person name="Riley R."/>
            <person name="Clum A."/>
            <person name="Nolan M."/>
            <person name="Lipzen A."/>
            <person name="Salamov A."/>
            <person name="Henrissat B."/>
            <person name="Wiebenga A."/>
            <person name="De Vries R.P."/>
            <person name="Grigoriev I.V."/>
            <person name="Mortensen U.H."/>
            <person name="Andersen M.R."/>
            <person name="Baker S.E."/>
        </authorList>
    </citation>
    <scope>NUCLEOTIDE SEQUENCE [LARGE SCALE GENOMIC DNA]</scope>
    <source>
        <strain evidence="1 2">IBT 23096</strain>
    </source>
</reference>
<organism evidence="1 2">
    <name type="scientific">Aspergillus steynii IBT 23096</name>
    <dbReference type="NCBI Taxonomy" id="1392250"/>
    <lineage>
        <taxon>Eukaryota</taxon>
        <taxon>Fungi</taxon>
        <taxon>Dikarya</taxon>
        <taxon>Ascomycota</taxon>
        <taxon>Pezizomycotina</taxon>
        <taxon>Eurotiomycetes</taxon>
        <taxon>Eurotiomycetidae</taxon>
        <taxon>Eurotiales</taxon>
        <taxon>Aspergillaceae</taxon>
        <taxon>Aspergillus</taxon>
        <taxon>Aspergillus subgen. Circumdati</taxon>
    </lineage>
</organism>
<dbReference type="OrthoDB" id="76567at2759"/>
<accession>A0A2I2G3P7</accession>
<dbReference type="GeneID" id="36560000"/>
<dbReference type="EMBL" id="MSFO01000005">
    <property type="protein sequence ID" value="PLB47502.1"/>
    <property type="molecule type" value="Genomic_DNA"/>
</dbReference>
<name>A0A2I2G3P7_9EURO</name>
<dbReference type="Proteomes" id="UP000234275">
    <property type="component" value="Unassembled WGS sequence"/>
</dbReference>